<keyword evidence="2" id="KW-1185">Reference proteome</keyword>
<dbReference type="Proteomes" id="UP000631521">
    <property type="component" value="Chromosome"/>
</dbReference>
<proteinExistence type="predicted"/>
<evidence type="ECO:0000313" key="2">
    <source>
        <dbReference type="Proteomes" id="UP000631521"/>
    </source>
</evidence>
<accession>A0A9E6NVX4</accession>
<evidence type="ECO:0000313" key="1">
    <source>
        <dbReference type="EMBL" id="QXI14926.1"/>
    </source>
</evidence>
<dbReference type="KEGG" id="phv:HU739_013365"/>
<dbReference type="RefSeq" id="WP_186547285.1">
    <property type="nucleotide sequence ID" value="NZ_CP077091.1"/>
</dbReference>
<dbReference type="AlphaFoldDB" id="A0A9E6NVX4"/>
<sequence>MTQTTLPPPALLEAENGVLKVSSLDKVANGRVDGYDEARTGDAITLEVNTSTGNAWEYRLTLTTEPTWPLVLAIPKDVFAKSLVPKATAELFYTVAGTDQVIRTSAKLTVHLIP</sequence>
<dbReference type="EMBL" id="CP077091">
    <property type="protein sequence ID" value="QXI14926.1"/>
    <property type="molecule type" value="Genomic_DNA"/>
</dbReference>
<reference evidence="1 2" key="2">
    <citation type="journal article" date="2021" name="Microorganisms">
        <title>The Ever-Expanding Pseudomonas Genus: Description of 43 New Species and Partition of the Pseudomonas putida Group.</title>
        <authorList>
            <person name="Girard L."/>
            <person name="Lood C."/>
            <person name="Hofte M."/>
            <person name="Vandamme P."/>
            <person name="Rokni-Zadeh H."/>
            <person name="van Noort V."/>
            <person name="Lavigne R."/>
            <person name="De Mot R."/>
        </authorList>
    </citation>
    <scope>NUCLEOTIDE SEQUENCE [LARGE SCALE GENOMIC DNA]</scope>
    <source>
        <strain evidence="1 2">SWRI65</strain>
    </source>
</reference>
<reference evidence="1 2" key="1">
    <citation type="journal article" date="2020" name="Microorganisms">
        <title>Reliable Identification of Environmental Pseudomonas Isolates Using the rpoD Gene.</title>
        <authorList>
            <consortium name="The Broad Institute Genome Sequencing Platform"/>
            <person name="Girard L."/>
            <person name="Lood C."/>
            <person name="Rokni-Zadeh H."/>
            <person name="van Noort V."/>
            <person name="Lavigne R."/>
            <person name="De Mot R."/>
        </authorList>
    </citation>
    <scope>NUCLEOTIDE SEQUENCE [LARGE SCALE GENOMIC DNA]</scope>
    <source>
        <strain evidence="1 2">SWRI65</strain>
    </source>
</reference>
<gene>
    <name evidence="1" type="ORF">HU739_013365</name>
</gene>
<protein>
    <submittedName>
        <fullName evidence="1">Uncharacterized protein</fullName>
    </submittedName>
</protein>
<organism evidence="1 2">
    <name type="scientific">Pseudomonas hamedanensis</name>
    <dbReference type="NCBI Taxonomy" id="2745504"/>
    <lineage>
        <taxon>Bacteria</taxon>
        <taxon>Pseudomonadati</taxon>
        <taxon>Pseudomonadota</taxon>
        <taxon>Gammaproteobacteria</taxon>
        <taxon>Pseudomonadales</taxon>
        <taxon>Pseudomonadaceae</taxon>
        <taxon>Pseudomonas</taxon>
    </lineage>
</organism>
<name>A0A9E6NVX4_9PSED</name>